<name>A0A931CWN8_9BACT</name>
<accession>A0A931CWN8</accession>
<organism evidence="1 2">
    <name type="scientific">Desulfotignum balticum</name>
    <dbReference type="NCBI Taxonomy" id="115781"/>
    <lineage>
        <taxon>Bacteria</taxon>
        <taxon>Pseudomonadati</taxon>
        <taxon>Thermodesulfobacteriota</taxon>
        <taxon>Desulfobacteria</taxon>
        <taxon>Desulfobacterales</taxon>
        <taxon>Desulfobacteraceae</taxon>
        <taxon>Desulfotignum</taxon>
    </lineage>
</organism>
<protein>
    <submittedName>
        <fullName evidence="1">Uncharacterized protein</fullName>
    </submittedName>
</protein>
<proteinExistence type="predicted"/>
<comment type="caution">
    <text evidence="1">The sequence shown here is derived from an EMBL/GenBank/DDBJ whole genome shotgun (WGS) entry which is preliminary data.</text>
</comment>
<reference evidence="1" key="1">
    <citation type="submission" date="2020-07" db="EMBL/GenBank/DDBJ databases">
        <title>Severe corrosion of carbon steel in oil field produced water can be linked to methanogenic archaea containing a special type of NiFe hydrogenase.</title>
        <authorList>
            <person name="Lahme S."/>
            <person name="Mand J."/>
            <person name="Longwell J."/>
            <person name="Smith R."/>
            <person name="Enning D."/>
        </authorList>
    </citation>
    <scope>NUCLEOTIDE SEQUENCE</scope>
    <source>
        <strain evidence="1">MIC098Bin6</strain>
    </source>
</reference>
<evidence type="ECO:0000313" key="1">
    <source>
        <dbReference type="EMBL" id="MBG0778791.1"/>
    </source>
</evidence>
<dbReference type="EMBL" id="JACCQK010000109">
    <property type="protein sequence ID" value="MBG0778791.1"/>
    <property type="molecule type" value="Genomic_DNA"/>
</dbReference>
<sequence>MMETCPACKAPFKGGQTCHRCKSDLRPLIAVAGRAAACLAAARAAFEQNDYKVACGLACQSLALKRSGEAESLYRYAGFLAGRRRILACL</sequence>
<dbReference type="AlphaFoldDB" id="A0A931CWN8"/>
<dbReference type="Proteomes" id="UP000706172">
    <property type="component" value="Unassembled WGS sequence"/>
</dbReference>
<evidence type="ECO:0000313" key="2">
    <source>
        <dbReference type="Proteomes" id="UP000706172"/>
    </source>
</evidence>
<gene>
    <name evidence="1" type="ORF">H0S81_02550</name>
</gene>